<dbReference type="InterPro" id="IPR027417">
    <property type="entry name" value="P-loop_NTPase"/>
</dbReference>
<dbReference type="EMBL" id="CP162599">
    <property type="protein sequence ID" value="XDK33628.1"/>
    <property type="molecule type" value="Genomic_DNA"/>
</dbReference>
<accession>A0AB39HV35</accession>
<evidence type="ECO:0000313" key="4">
    <source>
        <dbReference type="EMBL" id="XDK33628.1"/>
    </source>
</evidence>
<dbReference type="PANTHER" id="PTHR43158:SF5">
    <property type="entry name" value="ABC TRANSPORTER, ATP-BINDING PROTEIN"/>
    <property type="match status" value="1"/>
</dbReference>
<evidence type="ECO:0000256" key="1">
    <source>
        <dbReference type="ARBA" id="ARBA00022741"/>
    </source>
</evidence>
<evidence type="ECO:0000256" key="2">
    <source>
        <dbReference type="ARBA" id="ARBA00022840"/>
    </source>
</evidence>
<keyword evidence="2 4" id="KW-0067">ATP-binding</keyword>
<organism evidence="4">
    <name type="scientific">Ornithinibacillus sp. 4-3</name>
    <dbReference type="NCBI Taxonomy" id="3231488"/>
    <lineage>
        <taxon>Bacteria</taxon>
        <taxon>Bacillati</taxon>
        <taxon>Bacillota</taxon>
        <taxon>Bacilli</taxon>
        <taxon>Bacillales</taxon>
        <taxon>Bacillaceae</taxon>
        <taxon>Ornithinibacillus</taxon>
    </lineage>
</organism>
<dbReference type="GO" id="GO:0005524">
    <property type="term" value="F:ATP binding"/>
    <property type="evidence" value="ECO:0007669"/>
    <property type="project" value="UniProtKB-KW"/>
</dbReference>
<gene>
    <name evidence="4" type="ORF">AB4Y30_04540</name>
</gene>
<proteinExistence type="predicted"/>
<dbReference type="InterPro" id="IPR003439">
    <property type="entry name" value="ABC_transporter-like_ATP-bd"/>
</dbReference>
<feature type="domain" description="ABC transporter" evidence="3">
    <location>
        <begin position="3"/>
        <end position="228"/>
    </location>
</feature>
<dbReference type="InterPro" id="IPR003593">
    <property type="entry name" value="AAA+_ATPase"/>
</dbReference>
<dbReference type="AlphaFoldDB" id="A0AB39HV35"/>
<dbReference type="RefSeq" id="WP_368654306.1">
    <property type="nucleotide sequence ID" value="NZ_CP162599.1"/>
</dbReference>
<dbReference type="PROSITE" id="PS50893">
    <property type="entry name" value="ABC_TRANSPORTER_2"/>
    <property type="match status" value="1"/>
</dbReference>
<name>A0AB39HV35_9BACI</name>
<dbReference type="SMART" id="SM00382">
    <property type="entry name" value="AAA"/>
    <property type="match status" value="1"/>
</dbReference>
<dbReference type="Pfam" id="PF00005">
    <property type="entry name" value="ABC_tran"/>
    <property type="match status" value="1"/>
</dbReference>
<dbReference type="Gene3D" id="3.40.50.300">
    <property type="entry name" value="P-loop containing nucleotide triphosphate hydrolases"/>
    <property type="match status" value="1"/>
</dbReference>
<reference evidence="4" key="1">
    <citation type="submission" date="2024-07" db="EMBL/GenBank/DDBJ databases">
        <title>Halotolerant mesophilic bacterium Ornithinibacillus sp. 4-3, sp. nov., isolated from soil.</title>
        <authorList>
            <person name="Sidarenka A.V."/>
            <person name="Guliayeva D.E."/>
            <person name="Leanovich S.I."/>
            <person name="Hileuskaya K.S."/>
            <person name="Akhremchuk A.E."/>
            <person name="Sikolenko M.A."/>
            <person name="Valentovich L.N."/>
        </authorList>
    </citation>
    <scope>NUCLEOTIDE SEQUENCE</scope>
    <source>
        <strain evidence="4">4-3</strain>
    </source>
</reference>
<evidence type="ECO:0000259" key="3">
    <source>
        <dbReference type="PROSITE" id="PS50893"/>
    </source>
</evidence>
<keyword evidence="1" id="KW-0547">Nucleotide-binding</keyword>
<sequence length="288" mass="32564">MNIKAKNLQLSYGNESALQDINLEVNEPKIYGLLGRNGAGKTSLLSLLGSFREPTAGQLLVNGEEPFENAKIMQMITFLYSKDFSDESETVEVMIKGMSWYRPNFDLVYAKELVRKFKLDEKKPINKLSKGKQSAFNVVIGLASRSPITIFDEVYLGMDAPARDIFYKELLKDQELHPRIIILSTHLVSEMDYLFDDVIIIKDQKILLHQSYDELVSQGAKIIGNKDAVHAFVKDKTILHEEELGDTKSITIYGELNPSDKDIADQMGLNITSASLHDLFIQLTKEEE</sequence>
<dbReference type="SUPFAM" id="SSF52540">
    <property type="entry name" value="P-loop containing nucleoside triphosphate hydrolases"/>
    <property type="match status" value="1"/>
</dbReference>
<protein>
    <submittedName>
        <fullName evidence="4">ATP-binding cassette domain-containing protein</fullName>
    </submittedName>
</protein>
<dbReference type="GO" id="GO:0016887">
    <property type="term" value="F:ATP hydrolysis activity"/>
    <property type="evidence" value="ECO:0007669"/>
    <property type="project" value="InterPro"/>
</dbReference>
<dbReference type="PANTHER" id="PTHR43158">
    <property type="entry name" value="SKFA PEPTIDE EXPORT ATP-BINDING PROTEIN SKFE"/>
    <property type="match status" value="1"/>
</dbReference>